<dbReference type="InterPro" id="IPR005467">
    <property type="entry name" value="His_kinase_dom"/>
</dbReference>
<gene>
    <name evidence="9" type="ORF">GR183_15245</name>
</gene>
<accession>A0A7X3S8Y1</accession>
<name>A0A7X3S8Y1_9HYPH</name>
<dbReference type="Proteomes" id="UP000433101">
    <property type="component" value="Unassembled WGS sequence"/>
</dbReference>
<keyword evidence="4" id="KW-0547">Nucleotide-binding</keyword>
<evidence type="ECO:0000256" key="4">
    <source>
        <dbReference type="ARBA" id="ARBA00022741"/>
    </source>
</evidence>
<reference evidence="9 10" key="1">
    <citation type="submission" date="2019-12" db="EMBL/GenBank/DDBJ databases">
        <authorList>
            <person name="Li M."/>
        </authorList>
    </citation>
    <scope>NUCLEOTIDE SEQUENCE [LARGE SCALE GENOMIC DNA]</scope>
    <source>
        <strain evidence="9 10">GBMRC 2046</strain>
    </source>
</reference>
<evidence type="ECO:0000256" key="5">
    <source>
        <dbReference type="ARBA" id="ARBA00022777"/>
    </source>
</evidence>
<evidence type="ECO:0000256" key="7">
    <source>
        <dbReference type="ARBA" id="ARBA00023012"/>
    </source>
</evidence>
<dbReference type="SUPFAM" id="SSF47384">
    <property type="entry name" value="Homodimeric domain of signal transducing histidine kinase"/>
    <property type="match status" value="1"/>
</dbReference>
<organism evidence="9 10">
    <name type="scientific">Stappia sediminis</name>
    <dbReference type="NCBI Taxonomy" id="2692190"/>
    <lineage>
        <taxon>Bacteria</taxon>
        <taxon>Pseudomonadati</taxon>
        <taxon>Pseudomonadota</taxon>
        <taxon>Alphaproteobacteria</taxon>
        <taxon>Hyphomicrobiales</taxon>
        <taxon>Stappiaceae</taxon>
        <taxon>Stappia</taxon>
    </lineage>
</organism>
<dbReference type="GO" id="GO:0000155">
    <property type="term" value="F:phosphorelay sensor kinase activity"/>
    <property type="evidence" value="ECO:0007669"/>
    <property type="project" value="InterPro"/>
</dbReference>
<dbReference type="Gene3D" id="3.30.565.10">
    <property type="entry name" value="Histidine kinase-like ATPase, C-terminal domain"/>
    <property type="match status" value="1"/>
</dbReference>
<proteinExistence type="predicted"/>
<keyword evidence="5" id="KW-0418">Kinase</keyword>
<comment type="caution">
    <text evidence="9">The sequence shown here is derived from an EMBL/GenBank/DDBJ whole genome shotgun (WGS) entry which is preliminary data.</text>
</comment>
<dbReference type="SMART" id="SM00387">
    <property type="entry name" value="HATPase_c"/>
    <property type="match status" value="1"/>
</dbReference>
<evidence type="ECO:0000256" key="6">
    <source>
        <dbReference type="ARBA" id="ARBA00022840"/>
    </source>
</evidence>
<dbReference type="SUPFAM" id="SSF55874">
    <property type="entry name" value="ATPase domain of HSP90 chaperone/DNA topoisomerase II/histidine kinase"/>
    <property type="match status" value="1"/>
</dbReference>
<evidence type="ECO:0000256" key="3">
    <source>
        <dbReference type="ARBA" id="ARBA00022679"/>
    </source>
</evidence>
<dbReference type="Pfam" id="PF02518">
    <property type="entry name" value="HATPase_c"/>
    <property type="match status" value="1"/>
</dbReference>
<dbReference type="InterPro" id="IPR036097">
    <property type="entry name" value="HisK_dim/P_sf"/>
</dbReference>
<evidence type="ECO:0000256" key="2">
    <source>
        <dbReference type="ARBA" id="ARBA00012438"/>
    </source>
</evidence>
<evidence type="ECO:0000313" key="9">
    <source>
        <dbReference type="EMBL" id="MXN66269.1"/>
    </source>
</evidence>
<keyword evidence="7" id="KW-0902">Two-component regulatory system</keyword>
<dbReference type="InterPro" id="IPR036890">
    <property type="entry name" value="HATPase_C_sf"/>
</dbReference>
<sequence length="459" mass="49364">MARRSSKGVIEFRPASALNDGSIRPLWTSGRDTSRTLANLLRLFTEETDAEAFAQGAAREFAAAFAPASVLFIRRKTPGYQVEAARLASENVLKEDLSGLVSAAGSKEFNRIDDLTERAFWNAAGQEVRELGRSALVSTKMLDDGASLVMCLKSAPRAFDRGDEELFETIAHAGHEAVRRQAAARAARQQAVRTRQNQKLEALGTLASGIAHEINTPVQFVGDNLRFLESSLPGLLDSETAGGVGDPDYLRKEIPAAISEAIGGIEQIGRIVASMRGLSHPGSGVAAPCNVNEAVEGTTIICRNDIKHVADVILDLDPALPEIEAYSNELGQVWLNLVVNAVQALKVSRQVRDGGRGFLAIRTRHEQPHEIMIEIEDSGVGITAENLERIFDPFFTTKDVGEGTGQGLAIVHDIVVNKHGGRIDVISRPGEGTCFTIFLPTKAGTGENGLQRLSPISNS</sequence>
<dbReference type="EC" id="2.7.13.3" evidence="2"/>
<dbReference type="GO" id="GO:0005524">
    <property type="term" value="F:ATP binding"/>
    <property type="evidence" value="ECO:0007669"/>
    <property type="project" value="UniProtKB-KW"/>
</dbReference>
<dbReference type="InterPro" id="IPR004358">
    <property type="entry name" value="Sig_transdc_His_kin-like_C"/>
</dbReference>
<dbReference type="InterPro" id="IPR003594">
    <property type="entry name" value="HATPase_dom"/>
</dbReference>
<keyword evidence="6" id="KW-0067">ATP-binding</keyword>
<dbReference type="PROSITE" id="PS50109">
    <property type="entry name" value="HIS_KIN"/>
    <property type="match status" value="1"/>
</dbReference>
<dbReference type="EMBL" id="WUMV01000007">
    <property type="protein sequence ID" value="MXN66269.1"/>
    <property type="molecule type" value="Genomic_DNA"/>
</dbReference>
<dbReference type="Gene3D" id="1.10.287.130">
    <property type="match status" value="1"/>
</dbReference>
<protein>
    <recommendedName>
        <fullName evidence="2">histidine kinase</fullName>
        <ecNumber evidence="2">2.7.13.3</ecNumber>
    </recommendedName>
</protein>
<evidence type="ECO:0000313" key="10">
    <source>
        <dbReference type="Proteomes" id="UP000433101"/>
    </source>
</evidence>
<dbReference type="AlphaFoldDB" id="A0A7X3S8Y1"/>
<comment type="catalytic activity">
    <reaction evidence="1">
        <text>ATP + protein L-histidine = ADP + protein N-phospho-L-histidine.</text>
        <dbReference type="EC" id="2.7.13.3"/>
    </reaction>
</comment>
<keyword evidence="10" id="KW-1185">Reference proteome</keyword>
<feature type="domain" description="Histidine kinase" evidence="8">
    <location>
        <begin position="209"/>
        <end position="443"/>
    </location>
</feature>
<dbReference type="PANTHER" id="PTHR43065:SF46">
    <property type="entry name" value="C4-DICARBOXYLATE TRANSPORT SENSOR PROTEIN DCTB"/>
    <property type="match status" value="1"/>
</dbReference>
<keyword evidence="3" id="KW-0808">Transferase</keyword>
<dbReference type="PANTHER" id="PTHR43065">
    <property type="entry name" value="SENSOR HISTIDINE KINASE"/>
    <property type="match status" value="1"/>
</dbReference>
<dbReference type="PRINTS" id="PR00344">
    <property type="entry name" value="BCTRLSENSOR"/>
</dbReference>
<evidence type="ECO:0000256" key="1">
    <source>
        <dbReference type="ARBA" id="ARBA00000085"/>
    </source>
</evidence>
<dbReference type="RefSeq" id="WP_160776513.1">
    <property type="nucleotide sequence ID" value="NZ_WUMV01000007.1"/>
</dbReference>
<evidence type="ECO:0000259" key="8">
    <source>
        <dbReference type="PROSITE" id="PS50109"/>
    </source>
</evidence>